<dbReference type="Pfam" id="PF13921">
    <property type="entry name" value="Myb_DNA-bind_6"/>
    <property type="match status" value="1"/>
</dbReference>
<reference evidence="2" key="1">
    <citation type="submission" date="2019-10" db="EMBL/GenBank/DDBJ databases">
        <title>Conservation and host-specific expression of non-tandemly repeated heterogenous ribosome RNA gene in arbuscular mycorrhizal fungi.</title>
        <authorList>
            <person name="Maeda T."/>
            <person name="Kobayashi Y."/>
            <person name="Nakagawa T."/>
            <person name="Ezawa T."/>
            <person name="Yamaguchi K."/>
            <person name="Bino T."/>
            <person name="Nishimoto Y."/>
            <person name="Shigenobu S."/>
            <person name="Kawaguchi M."/>
        </authorList>
    </citation>
    <scope>NUCLEOTIDE SEQUENCE</scope>
    <source>
        <strain evidence="2">HR1</strain>
    </source>
</reference>
<name>A0A8H3R8H2_9GLOM</name>
<protein>
    <recommendedName>
        <fullName evidence="1">HTH myb-type domain-containing protein</fullName>
    </recommendedName>
</protein>
<dbReference type="Proteomes" id="UP000615446">
    <property type="component" value="Unassembled WGS sequence"/>
</dbReference>
<proteinExistence type="predicted"/>
<dbReference type="InterPro" id="IPR017930">
    <property type="entry name" value="Myb_dom"/>
</dbReference>
<gene>
    <name evidence="2" type="ORF">RCL2_002999900</name>
</gene>
<evidence type="ECO:0000259" key="1">
    <source>
        <dbReference type="PROSITE" id="PS51294"/>
    </source>
</evidence>
<dbReference type="SUPFAM" id="SSF46689">
    <property type="entry name" value="Homeodomain-like"/>
    <property type="match status" value="1"/>
</dbReference>
<accession>A0A8H3R8H2</accession>
<dbReference type="OrthoDB" id="2143914at2759"/>
<dbReference type="AlphaFoldDB" id="A0A8H3R8H2"/>
<dbReference type="PROSITE" id="PS51294">
    <property type="entry name" value="HTH_MYB"/>
    <property type="match status" value="1"/>
</dbReference>
<comment type="caution">
    <text evidence="2">The sequence shown here is derived from an EMBL/GenBank/DDBJ whole genome shotgun (WGS) entry which is preliminary data.</text>
</comment>
<organism evidence="2 3">
    <name type="scientific">Rhizophagus clarus</name>
    <dbReference type="NCBI Taxonomy" id="94130"/>
    <lineage>
        <taxon>Eukaryota</taxon>
        <taxon>Fungi</taxon>
        <taxon>Fungi incertae sedis</taxon>
        <taxon>Mucoromycota</taxon>
        <taxon>Glomeromycotina</taxon>
        <taxon>Glomeromycetes</taxon>
        <taxon>Glomerales</taxon>
        <taxon>Glomeraceae</taxon>
        <taxon>Rhizophagus</taxon>
    </lineage>
</organism>
<dbReference type="Gene3D" id="1.10.10.60">
    <property type="entry name" value="Homeodomain-like"/>
    <property type="match status" value="1"/>
</dbReference>
<dbReference type="EMBL" id="BLAL01000324">
    <property type="protein sequence ID" value="GET03670.1"/>
    <property type="molecule type" value="Genomic_DNA"/>
</dbReference>
<dbReference type="InterPro" id="IPR009057">
    <property type="entry name" value="Homeodomain-like_sf"/>
</dbReference>
<evidence type="ECO:0000313" key="2">
    <source>
        <dbReference type="EMBL" id="GET03670.1"/>
    </source>
</evidence>
<feature type="domain" description="HTH myb-type" evidence="1">
    <location>
        <begin position="25"/>
        <end position="58"/>
    </location>
</feature>
<sequence>MGKIKGPLFNKNVDNIIIMLKKEWENHPNNFKMISKRIPQYNAKQIRQRWKNHLDPNLCHDPLDEAEKSFIIQWVKANQTTPNATIHWKDLISAMKNRFGKLRSENKIKNFWYPKQRSLKPENRIEQEIQQEVDYERTEYDDRNDITSLQLSYESLLLPILSYT</sequence>
<evidence type="ECO:0000313" key="3">
    <source>
        <dbReference type="Proteomes" id="UP000615446"/>
    </source>
</evidence>